<reference evidence="2 3" key="1">
    <citation type="submission" date="2023-10" db="EMBL/GenBank/DDBJ databases">
        <title>The complete genome sequence of Methanoculleus receptaculi DSM 18860.</title>
        <authorList>
            <person name="Lai S.-J."/>
            <person name="You Y.-T."/>
            <person name="Chen S.-C."/>
        </authorList>
    </citation>
    <scope>NUCLEOTIDE SEQUENCE [LARGE SCALE GENOMIC DNA]</scope>
    <source>
        <strain evidence="2 3">DSM 18860</strain>
    </source>
</reference>
<accession>A0AAX4FT30</accession>
<organism evidence="2 3">
    <name type="scientific">Methanoculleus receptaculi</name>
    <dbReference type="NCBI Taxonomy" id="394967"/>
    <lineage>
        <taxon>Archaea</taxon>
        <taxon>Methanobacteriati</taxon>
        <taxon>Methanobacteriota</taxon>
        <taxon>Stenosarchaea group</taxon>
        <taxon>Methanomicrobia</taxon>
        <taxon>Methanomicrobiales</taxon>
        <taxon>Methanomicrobiaceae</taxon>
        <taxon>Methanoculleus</taxon>
    </lineage>
</organism>
<dbReference type="Proteomes" id="UP001305652">
    <property type="component" value="Chromosome"/>
</dbReference>
<dbReference type="GeneID" id="85732925"/>
<feature type="region of interest" description="Disordered" evidence="1">
    <location>
        <begin position="44"/>
        <end position="64"/>
    </location>
</feature>
<evidence type="ECO:0000256" key="1">
    <source>
        <dbReference type="SAM" id="MobiDB-lite"/>
    </source>
</evidence>
<sequence length="64" mass="6805">MKPNKQSCRGAEIPRRPLTVIARLETGGGHPALSGLKFLRIVSREEGTDPASNRAARNPGGDPV</sequence>
<evidence type="ECO:0000313" key="2">
    <source>
        <dbReference type="EMBL" id="WOX57081.1"/>
    </source>
</evidence>
<dbReference type="EMBL" id="CP137642">
    <property type="protein sequence ID" value="WOX57081.1"/>
    <property type="molecule type" value="Genomic_DNA"/>
</dbReference>
<dbReference type="AlphaFoldDB" id="A0AAX4FT30"/>
<gene>
    <name evidence="2" type="ORF">R6Y96_07170</name>
</gene>
<name>A0AAX4FT30_9EURY</name>
<protein>
    <submittedName>
        <fullName evidence="2">Uncharacterized protein</fullName>
    </submittedName>
</protein>
<dbReference type="RefSeq" id="WP_318620566.1">
    <property type="nucleotide sequence ID" value="NZ_CP137642.1"/>
</dbReference>
<proteinExistence type="predicted"/>
<evidence type="ECO:0000313" key="3">
    <source>
        <dbReference type="Proteomes" id="UP001305652"/>
    </source>
</evidence>
<dbReference type="KEGG" id="mrc:R6Y96_07170"/>
<keyword evidence="3" id="KW-1185">Reference proteome</keyword>